<evidence type="ECO:0000313" key="3">
    <source>
        <dbReference type="EMBL" id="SPP66378.1"/>
    </source>
</evidence>
<dbReference type="InterPro" id="IPR010359">
    <property type="entry name" value="IrrE_HExxH"/>
</dbReference>
<name>A0A330LAU0_9BACT</name>
<dbReference type="Gene3D" id="1.10.10.2910">
    <property type="match status" value="1"/>
</dbReference>
<dbReference type="Pfam" id="PF06114">
    <property type="entry name" value="Peptidase_M78"/>
    <property type="match status" value="1"/>
</dbReference>
<sequence length="263" mass="29936">MERYVKNIDAGLRYETELPENESGHSLPIKDKWHIIVNKNHLEERQRFTICHELGHIYLDLSSEHTGKSDSQHYTKRPKNEVLCDVFASEILLPSDHFKPLVNAVDLGFNSVVTLGKKFKASLTATGSRFAALNDMPCTFVLSEHGIVRYASRSPSLREMGAWVQIGYRVPPSSLAAQGAKLVQEGPCEVDPTEWFEDWTRGGTLYEESRYLPDWDRMLSLLWFEEDSLPAGGVSANEETEDGDPYCRELDGMLSWPDRTKKR</sequence>
<keyword evidence="4" id="KW-1185">Reference proteome</keyword>
<dbReference type="Proteomes" id="UP000248168">
    <property type="component" value="Unassembled WGS sequence"/>
</dbReference>
<organism evidence="3 4">
    <name type="scientific">Nitrospira lenta</name>
    <dbReference type="NCBI Taxonomy" id="1436998"/>
    <lineage>
        <taxon>Bacteria</taxon>
        <taxon>Pseudomonadati</taxon>
        <taxon>Nitrospirota</taxon>
        <taxon>Nitrospiria</taxon>
        <taxon>Nitrospirales</taxon>
        <taxon>Nitrospiraceae</taxon>
        <taxon>Nitrospira</taxon>
    </lineage>
</organism>
<evidence type="ECO:0000256" key="1">
    <source>
        <dbReference type="SAM" id="MobiDB-lite"/>
    </source>
</evidence>
<evidence type="ECO:0000313" key="4">
    <source>
        <dbReference type="Proteomes" id="UP000248168"/>
    </source>
</evidence>
<dbReference type="InParanoid" id="A0A330LAU0"/>
<gene>
    <name evidence="3" type="ORF">NITLEN_60181</name>
</gene>
<dbReference type="EMBL" id="OUNR01000019">
    <property type="protein sequence ID" value="SPP66378.1"/>
    <property type="molecule type" value="Genomic_DNA"/>
</dbReference>
<proteinExistence type="predicted"/>
<feature type="region of interest" description="Disordered" evidence="1">
    <location>
        <begin position="231"/>
        <end position="263"/>
    </location>
</feature>
<dbReference type="PANTHER" id="PTHR43236">
    <property type="entry name" value="ANTITOXIN HIGA1"/>
    <property type="match status" value="1"/>
</dbReference>
<feature type="domain" description="IrrE N-terminal-like" evidence="2">
    <location>
        <begin position="20"/>
        <end position="126"/>
    </location>
</feature>
<dbReference type="PANTHER" id="PTHR43236:SF2">
    <property type="entry name" value="BLL0069 PROTEIN"/>
    <property type="match status" value="1"/>
</dbReference>
<evidence type="ECO:0000259" key="2">
    <source>
        <dbReference type="Pfam" id="PF06114"/>
    </source>
</evidence>
<reference evidence="4" key="1">
    <citation type="submission" date="2018-04" db="EMBL/GenBank/DDBJ databases">
        <authorList>
            <person name="Lucker S."/>
            <person name="Sakoula D."/>
        </authorList>
    </citation>
    <scope>NUCLEOTIDE SEQUENCE [LARGE SCALE GENOMIC DNA]</scope>
</reference>
<dbReference type="InterPro" id="IPR052345">
    <property type="entry name" value="Rad_response_metalloprotease"/>
</dbReference>
<accession>A0A330LAU0</accession>
<dbReference type="AlphaFoldDB" id="A0A330LAU0"/>
<protein>
    <recommendedName>
        <fullName evidence="2">IrrE N-terminal-like domain-containing protein</fullName>
    </recommendedName>
</protein>